<reference evidence="2" key="1">
    <citation type="journal article" date="2020" name="Nature">
        <title>Giant virus diversity and host interactions through global metagenomics.</title>
        <authorList>
            <person name="Schulz F."/>
            <person name="Roux S."/>
            <person name="Paez-Espino D."/>
            <person name="Jungbluth S."/>
            <person name="Walsh D.A."/>
            <person name="Denef V.J."/>
            <person name="McMahon K.D."/>
            <person name="Konstantinidis K.T."/>
            <person name="Eloe-Fadrosh E.A."/>
            <person name="Kyrpides N.C."/>
            <person name="Woyke T."/>
        </authorList>
    </citation>
    <scope>NUCLEOTIDE SEQUENCE</scope>
    <source>
        <strain evidence="2">GVMAG-M-3300027963-21</strain>
    </source>
</reference>
<feature type="compositionally biased region" description="Basic and acidic residues" evidence="1">
    <location>
        <begin position="144"/>
        <end position="159"/>
    </location>
</feature>
<name>A0A6C0LJY8_9ZZZZ</name>
<dbReference type="EMBL" id="MN740525">
    <property type="protein sequence ID" value="QHU31239.1"/>
    <property type="molecule type" value="Genomic_DNA"/>
</dbReference>
<evidence type="ECO:0000313" key="2">
    <source>
        <dbReference type="EMBL" id="QHU31239.1"/>
    </source>
</evidence>
<protein>
    <submittedName>
        <fullName evidence="2">Uncharacterized protein</fullName>
    </submittedName>
</protein>
<sequence>MSFNIVSVSDNGIKTIADDNGYEFEEYPVGSLEFSAYHYHSNRNPFYILFIKNGTKIYIEMMNEYTRRQKIIDNIVMPFDVLEKNENLKKMYDLSLMMVNTYQTIYYDKTGMSIKRLVQTYDTDSEDLEDCDSIIEEDEDDEEAKTKKEAKAAAKSQKPERPLGLPLKHWCISCDTVWKSLRVSKSYAYFNCYYSIDPFTFSYDVDRQKNIGGFIKCFNSFIRYNKPSPAIEAEIVANYENYLRVVVGN</sequence>
<feature type="region of interest" description="Disordered" evidence="1">
    <location>
        <begin position="137"/>
        <end position="159"/>
    </location>
</feature>
<accession>A0A6C0LJY8</accession>
<proteinExistence type="predicted"/>
<dbReference type="AlphaFoldDB" id="A0A6C0LJY8"/>
<organism evidence="2">
    <name type="scientific">viral metagenome</name>
    <dbReference type="NCBI Taxonomy" id="1070528"/>
    <lineage>
        <taxon>unclassified sequences</taxon>
        <taxon>metagenomes</taxon>
        <taxon>organismal metagenomes</taxon>
    </lineage>
</organism>
<evidence type="ECO:0000256" key="1">
    <source>
        <dbReference type="SAM" id="MobiDB-lite"/>
    </source>
</evidence>